<organism evidence="12 13">
    <name type="scientific">Cohnella xylanilytica</name>
    <dbReference type="NCBI Taxonomy" id="557555"/>
    <lineage>
        <taxon>Bacteria</taxon>
        <taxon>Bacillati</taxon>
        <taxon>Bacillota</taxon>
        <taxon>Bacilli</taxon>
        <taxon>Bacillales</taxon>
        <taxon>Paenibacillaceae</taxon>
        <taxon>Cohnella</taxon>
    </lineage>
</organism>
<dbReference type="Gene3D" id="3.20.20.70">
    <property type="entry name" value="Aldolase class I"/>
    <property type="match status" value="1"/>
</dbReference>
<dbReference type="UniPathway" id="UPA00035">
    <property type="reaction ID" value="UER00042"/>
</dbReference>
<feature type="domain" description="N-(5'phosphoribosyl) anthranilate isomerase (PRAI)" evidence="11">
    <location>
        <begin position="160"/>
        <end position="241"/>
    </location>
</feature>
<dbReference type="HAMAP" id="MF_00135">
    <property type="entry name" value="PRAI"/>
    <property type="match status" value="1"/>
</dbReference>
<sequence length="247" mass="25639">MAEREDRPLVKICGIKDEATLSGMNGLPVDYVGFLFAPSKRQVSPERAASLLAAAKATAMAGGRPPRAVGVFVNPTMQELADTLAAVQLDVVQLHGDESPEFAKEAGERFGVEVWRALPAEGEPGAAGAAGEGEGEGTGKSGESREAAGGASRLEAYRGAVSAVLIDTAGGGTGRTFRWDLIPEYREKARSLGLKLIVAGGLSPDNVGELLARYETDGVDISSGVETDGVKDNAKIAAFAERVKKPS</sequence>
<dbReference type="EMBL" id="JACJVR010000005">
    <property type="protein sequence ID" value="MBB6690178.1"/>
    <property type="molecule type" value="Genomic_DNA"/>
</dbReference>
<dbReference type="GO" id="GO:0000162">
    <property type="term" value="P:L-tryptophan biosynthetic process"/>
    <property type="evidence" value="ECO:0007669"/>
    <property type="project" value="UniProtKB-UniRule"/>
</dbReference>
<evidence type="ECO:0000256" key="3">
    <source>
        <dbReference type="ARBA" id="ARBA00012572"/>
    </source>
</evidence>
<reference evidence="12 13" key="1">
    <citation type="submission" date="2020-08" db="EMBL/GenBank/DDBJ databases">
        <title>Cohnella phylogeny.</title>
        <authorList>
            <person name="Dunlap C."/>
        </authorList>
    </citation>
    <scope>NUCLEOTIDE SEQUENCE [LARGE SCALE GENOMIC DNA]</scope>
    <source>
        <strain evidence="12 13">DSM 25239</strain>
    </source>
</reference>
<feature type="domain" description="N-(5'phosphoribosyl) anthranilate isomerase (PRAI)" evidence="11">
    <location>
        <begin position="10"/>
        <end position="113"/>
    </location>
</feature>
<dbReference type="AlphaFoldDB" id="A0A841TSV0"/>
<evidence type="ECO:0000256" key="5">
    <source>
        <dbReference type="ARBA" id="ARBA00022605"/>
    </source>
</evidence>
<evidence type="ECO:0000256" key="6">
    <source>
        <dbReference type="ARBA" id="ARBA00022822"/>
    </source>
</evidence>
<dbReference type="InterPro" id="IPR001240">
    <property type="entry name" value="PRAI_dom"/>
</dbReference>
<evidence type="ECO:0000259" key="11">
    <source>
        <dbReference type="Pfam" id="PF00697"/>
    </source>
</evidence>
<proteinExistence type="inferred from homology"/>
<dbReference type="RefSeq" id="WP_185134206.1">
    <property type="nucleotide sequence ID" value="NZ_BORM01000005.1"/>
</dbReference>
<evidence type="ECO:0000256" key="7">
    <source>
        <dbReference type="ARBA" id="ARBA00023141"/>
    </source>
</evidence>
<gene>
    <name evidence="9" type="primary">trpF</name>
    <name evidence="12" type="ORF">H7B90_02075</name>
</gene>
<comment type="pathway">
    <text evidence="2 9">Amino-acid biosynthesis; L-tryptophan biosynthesis; L-tryptophan from chorismate: step 3/5.</text>
</comment>
<dbReference type="InterPro" id="IPR013785">
    <property type="entry name" value="Aldolase_TIM"/>
</dbReference>
<comment type="caution">
    <text evidence="12">The sequence shown here is derived from an EMBL/GenBank/DDBJ whole genome shotgun (WGS) entry which is preliminary data.</text>
</comment>
<name>A0A841TSV0_9BACL</name>
<dbReference type="PANTHER" id="PTHR42894">
    <property type="entry name" value="N-(5'-PHOSPHORIBOSYL)ANTHRANILATE ISOMERASE"/>
    <property type="match status" value="1"/>
</dbReference>
<comment type="catalytic activity">
    <reaction evidence="1 9">
        <text>N-(5-phospho-beta-D-ribosyl)anthranilate = 1-(2-carboxyphenylamino)-1-deoxy-D-ribulose 5-phosphate</text>
        <dbReference type="Rhea" id="RHEA:21540"/>
        <dbReference type="ChEBI" id="CHEBI:18277"/>
        <dbReference type="ChEBI" id="CHEBI:58613"/>
        <dbReference type="EC" id="5.3.1.24"/>
    </reaction>
</comment>
<keyword evidence="13" id="KW-1185">Reference proteome</keyword>
<evidence type="ECO:0000256" key="2">
    <source>
        <dbReference type="ARBA" id="ARBA00004664"/>
    </source>
</evidence>
<evidence type="ECO:0000256" key="8">
    <source>
        <dbReference type="ARBA" id="ARBA00023235"/>
    </source>
</evidence>
<accession>A0A841TSV0</accession>
<dbReference type="EC" id="5.3.1.24" evidence="3 9"/>
<feature type="region of interest" description="Disordered" evidence="10">
    <location>
        <begin position="122"/>
        <end position="150"/>
    </location>
</feature>
<dbReference type="SUPFAM" id="SSF51366">
    <property type="entry name" value="Ribulose-phoshate binding barrel"/>
    <property type="match status" value="1"/>
</dbReference>
<keyword evidence="5 9" id="KW-0028">Amino-acid biosynthesis</keyword>
<evidence type="ECO:0000256" key="10">
    <source>
        <dbReference type="SAM" id="MobiDB-lite"/>
    </source>
</evidence>
<evidence type="ECO:0000313" key="12">
    <source>
        <dbReference type="EMBL" id="MBB6690178.1"/>
    </source>
</evidence>
<comment type="similarity">
    <text evidence="9">Belongs to the TrpF family.</text>
</comment>
<keyword evidence="7 9" id="KW-0057">Aromatic amino acid biosynthesis</keyword>
<dbReference type="InterPro" id="IPR011060">
    <property type="entry name" value="RibuloseP-bd_barrel"/>
</dbReference>
<dbReference type="GO" id="GO:0004640">
    <property type="term" value="F:phosphoribosylanthranilate isomerase activity"/>
    <property type="evidence" value="ECO:0007669"/>
    <property type="project" value="UniProtKB-UniRule"/>
</dbReference>
<evidence type="ECO:0000256" key="4">
    <source>
        <dbReference type="ARBA" id="ARBA00022272"/>
    </source>
</evidence>
<evidence type="ECO:0000256" key="1">
    <source>
        <dbReference type="ARBA" id="ARBA00001164"/>
    </source>
</evidence>
<keyword evidence="6 9" id="KW-0822">Tryptophan biosynthesis</keyword>
<dbReference type="InterPro" id="IPR044643">
    <property type="entry name" value="TrpF_fam"/>
</dbReference>
<dbReference type="Pfam" id="PF00697">
    <property type="entry name" value="PRAI"/>
    <property type="match status" value="2"/>
</dbReference>
<keyword evidence="8 9" id="KW-0413">Isomerase</keyword>
<dbReference type="PANTHER" id="PTHR42894:SF1">
    <property type="entry name" value="N-(5'-PHOSPHORIBOSYL)ANTHRANILATE ISOMERASE"/>
    <property type="match status" value="1"/>
</dbReference>
<evidence type="ECO:0000256" key="9">
    <source>
        <dbReference type="HAMAP-Rule" id="MF_00135"/>
    </source>
</evidence>
<protein>
    <recommendedName>
        <fullName evidence="4 9">N-(5'-phosphoribosyl)anthranilate isomerase</fullName>
        <shortName evidence="9">PRAI</shortName>
        <ecNumber evidence="3 9">5.3.1.24</ecNumber>
    </recommendedName>
</protein>
<dbReference type="CDD" id="cd00405">
    <property type="entry name" value="PRAI"/>
    <property type="match status" value="1"/>
</dbReference>
<feature type="compositionally biased region" description="Gly residues" evidence="10">
    <location>
        <begin position="128"/>
        <end position="140"/>
    </location>
</feature>
<dbReference type="Proteomes" id="UP000553776">
    <property type="component" value="Unassembled WGS sequence"/>
</dbReference>
<evidence type="ECO:0000313" key="13">
    <source>
        <dbReference type="Proteomes" id="UP000553776"/>
    </source>
</evidence>